<dbReference type="Proteomes" id="UP001165267">
    <property type="component" value="Unassembled WGS sequence"/>
</dbReference>
<sequence length="146" mass="15968">MIQLNLSVWQLIEDIQAASFTLASVEKLLGQSLIEQTQQSTVSFQFFAGQQLALAGNVNVVDIDLRLPRSTTSNLGMLALHLGGECITLQQVRQQFSELDITDIPRDGSPEEATTFTATTTWGGVSFGFQEKKPDCVGYLVFNPGQ</sequence>
<dbReference type="EMBL" id="JANKHG010000016">
    <property type="protein sequence ID" value="MCR2746143.1"/>
    <property type="molecule type" value="Genomic_DNA"/>
</dbReference>
<dbReference type="RefSeq" id="WP_257511388.1">
    <property type="nucleotide sequence ID" value="NZ_JANKHG010000016.1"/>
</dbReference>
<comment type="caution">
    <text evidence="1">The sequence shown here is derived from an EMBL/GenBank/DDBJ whole genome shotgun (WGS) entry which is preliminary data.</text>
</comment>
<protein>
    <submittedName>
        <fullName evidence="1">Uncharacterized protein</fullName>
    </submittedName>
</protein>
<gene>
    <name evidence="1" type="ORF">NSP04_05745</name>
</gene>
<evidence type="ECO:0000313" key="2">
    <source>
        <dbReference type="Proteomes" id="UP001165267"/>
    </source>
</evidence>
<evidence type="ECO:0000313" key="1">
    <source>
        <dbReference type="EMBL" id="MCR2746143.1"/>
    </source>
</evidence>
<organism evidence="1 2">
    <name type="scientific">Limnobacter parvus</name>
    <dbReference type="NCBI Taxonomy" id="2939690"/>
    <lineage>
        <taxon>Bacteria</taxon>
        <taxon>Pseudomonadati</taxon>
        <taxon>Pseudomonadota</taxon>
        <taxon>Betaproteobacteria</taxon>
        <taxon>Burkholderiales</taxon>
        <taxon>Burkholderiaceae</taxon>
        <taxon>Limnobacter</taxon>
    </lineage>
</organism>
<keyword evidence="2" id="KW-1185">Reference proteome</keyword>
<accession>A0ABT1XFS1</accession>
<reference evidence="1" key="1">
    <citation type="submission" date="2022-07" db="EMBL/GenBank/DDBJ databases">
        <authorList>
            <person name="Xamxidin M."/>
        </authorList>
    </citation>
    <scope>NUCLEOTIDE SEQUENCE</scope>
    <source>
        <strain evidence="1">YS8-69</strain>
    </source>
</reference>
<name>A0ABT1XFS1_9BURK</name>
<proteinExistence type="predicted"/>